<reference evidence="2" key="1">
    <citation type="journal article" date="2020" name="bioRxiv">
        <title>A rank-normalized archaeal taxonomy based on genome phylogeny resolves widespread incomplete and uneven classifications.</title>
        <authorList>
            <person name="Rinke C."/>
            <person name="Chuvochina M."/>
            <person name="Mussig A.J."/>
            <person name="Chaumeil P.-A."/>
            <person name="Waite D.W."/>
            <person name="Whitman W.B."/>
            <person name="Parks D.H."/>
            <person name="Hugenholtz P."/>
        </authorList>
    </citation>
    <scope>NUCLEOTIDE SEQUENCE</scope>
    <source>
        <strain evidence="2">UBA8853</strain>
    </source>
</reference>
<dbReference type="RefSeq" id="WP_011019063.1">
    <property type="nucleotide sequence ID" value="NZ_DUJS01000002.1"/>
</dbReference>
<dbReference type="InterPro" id="IPR007166">
    <property type="entry name" value="Class3_signal_pept_motif"/>
</dbReference>
<organism evidence="2 3">
    <name type="scientific">Methanopyrus kandleri</name>
    <dbReference type="NCBI Taxonomy" id="2320"/>
    <lineage>
        <taxon>Archaea</taxon>
        <taxon>Methanobacteriati</taxon>
        <taxon>Methanobacteriota</taxon>
        <taxon>Methanomada group</taxon>
        <taxon>Methanopyri</taxon>
        <taxon>Methanopyrales</taxon>
        <taxon>Methanopyraceae</taxon>
        <taxon>Methanopyrus</taxon>
    </lineage>
</organism>
<proteinExistence type="predicted"/>
<sequence length="156" mass="17242">MGARTFGQVSVEFVLLSIIVLTAAFIAGRYMGPEYEWYCVKKAVSDAVAKTREQVAVGVTYRVGDQEVEISGNLSVVRCQVNDDRIEYELKYSGDNPAGVVDLLRRNVLLQVYVALYGRPKSVSEISNPVKGSWANYQVEVSGGESIKVVVERTKE</sequence>
<name>A0A832T648_9EURY</name>
<keyword evidence="1" id="KW-0812">Transmembrane</keyword>
<keyword evidence="1" id="KW-1133">Transmembrane helix</keyword>
<dbReference type="GeneID" id="1476795"/>
<accession>A0A832T648</accession>
<dbReference type="Proteomes" id="UP000619545">
    <property type="component" value="Unassembled WGS sequence"/>
</dbReference>
<evidence type="ECO:0000313" key="3">
    <source>
        <dbReference type="Proteomes" id="UP000619545"/>
    </source>
</evidence>
<evidence type="ECO:0000313" key="2">
    <source>
        <dbReference type="EMBL" id="HII70082.1"/>
    </source>
</evidence>
<dbReference type="Pfam" id="PF04021">
    <property type="entry name" value="Class_IIIsignal"/>
    <property type="match status" value="1"/>
</dbReference>
<comment type="caution">
    <text evidence="2">The sequence shown here is derived from an EMBL/GenBank/DDBJ whole genome shotgun (WGS) entry which is preliminary data.</text>
</comment>
<dbReference type="AlphaFoldDB" id="A0A832T648"/>
<dbReference type="EMBL" id="DUJS01000002">
    <property type="protein sequence ID" value="HII70082.1"/>
    <property type="molecule type" value="Genomic_DNA"/>
</dbReference>
<keyword evidence="1" id="KW-0472">Membrane</keyword>
<protein>
    <submittedName>
        <fullName evidence="2">Class III signal peptide-containing protein</fullName>
    </submittedName>
</protein>
<gene>
    <name evidence="2" type="ORF">HA336_02465</name>
</gene>
<feature type="transmembrane region" description="Helical" evidence="1">
    <location>
        <begin position="6"/>
        <end position="27"/>
    </location>
</feature>
<evidence type="ECO:0000256" key="1">
    <source>
        <dbReference type="SAM" id="Phobius"/>
    </source>
</evidence>